<dbReference type="InterPro" id="IPR008893">
    <property type="entry name" value="WGR_domain"/>
</dbReference>
<feature type="domain" description="WGR" evidence="1">
    <location>
        <begin position="5"/>
        <end position="88"/>
    </location>
</feature>
<dbReference type="SMART" id="SM00773">
    <property type="entry name" value="WGR"/>
    <property type="match status" value="1"/>
</dbReference>
<proteinExistence type="predicted"/>
<organism evidence="2 3">
    <name type="scientific">Brucella lupini</name>
    <dbReference type="NCBI Taxonomy" id="255457"/>
    <lineage>
        <taxon>Bacteria</taxon>
        <taxon>Pseudomonadati</taxon>
        <taxon>Pseudomonadota</taxon>
        <taxon>Alphaproteobacteria</taxon>
        <taxon>Hyphomicrobiales</taxon>
        <taxon>Brucellaceae</taxon>
        <taxon>Brucella/Ochrobactrum group</taxon>
        <taxon>Brucella</taxon>
    </lineage>
</organism>
<name>A0AB34DDQ2_9HYPH</name>
<evidence type="ECO:0000313" key="3">
    <source>
        <dbReference type="Proteomes" id="UP000435957"/>
    </source>
</evidence>
<dbReference type="InterPro" id="IPR036930">
    <property type="entry name" value="WGR_dom_sf"/>
</dbReference>
<dbReference type="Gene3D" id="2.20.140.10">
    <property type="entry name" value="WGR domain"/>
    <property type="match status" value="1"/>
</dbReference>
<evidence type="ECO:0000259" key="1">
    <source>
        <dbReference type="PROSITE" id="PS51977"/>
    </source>
</evidence>
<comment type="caution">
    <text evidence="2">The sequence shown here is derived from an EMBL/GenBank/DDBJ whole genome shotgun (WGS) entry which is preliminary data.</text>
</comment>
<dbReference type="CDD" id="cd07996">
    <property type="entry name" value="WGR_MMR_like"/>
    <property type="match status" value="1"/>
</dbReference>
<dbReference type="SUPFAM" id="SSF142921">
    <property type="entry name" value="WGR domain-like"/>
    <property type="match status" value="1"/>
</dbReference>
<dbReference type="PROSITE" id="PS51977">
    <property type="entry name" value="WGR"/>
    <property type="match status" value="1"/>
</dbReference>
<protein>
    <submittedName>
        <fullName evidence="2">WGR domain-containing protein</fullName>
    </submittedName>
</protein>
<accession>A0AB34DDQ2</accession>
<reference evidence="2 3" key="1">
    <citation type="submission" date="2019-09" db="EMBL/GenBank/DDBJ databases">
        <title>Taxonomic organization of the family Brucellaceae based on a phylogenomic approach.</title>
        <authorList>
            <person name="Leclercq S."/>
            <person name="Cloeckaert A."/>
            <person name="Zygmunt M.S."/>
        </authorList>
    </citation>
    <scope>NUCLEOTIDE SEQUENCE [LARGE SCALE GENOMIC DNA]</scope>
    <source>
        <strain evidence="2 3">LUP23</strain>
    </source>
</reference>
<dbReference type="Proteomes" id="UP000435957">
    <property type="component" value="Unassembled WGS sequence"/>
</dbReference>
<dbReference type="Pfam" id="PF05406">
    <property type="entry name" value="WGR"/>
    <property type="match status" value="1"/>
</dbReference>
<evidence type="ECO:0000313" key="2">
    <source>
        <dbReference type="EMBL" id="KAB2699943.1"/>
    </source>
</evidence>
<dbReference type="InterPro" id="IPR049809">
    <property type="entry name" value="YehF/YfeS-like_WGR"/>
</dbReference>
<dbReference type="EMBL" id="WBWF01000030">
    <property type="protein sequence ID" value="KAB2699943.1"/>
    <property type="molecule type" value="Genomic_DNA"/>
</dbReference>
<dbReference type="RefSeq" id="WP_094513211.1">
    <property type="nucleotide sequence ID" value="NZ_JBHEEP010000036.1"/>
</dbReference>
<sequence length="88" mass="10505">MGTQQYELYMERTDAGKNMARYYAMYISYSLFGEPCLTRQWGRIGTTGQIMLQHFERETEAVQMFLTLARKKKMRGYRSRRFSKHSSV</sequence>
<gene>
    <name evidence="2" type="ORF">F9L03_24975</name>
</gene>
<dbReference type="AlphaFoldDB" id="A0AB34DDQ2"/>
<keyword evidence="3" id="KW-1185">Reference proteome</keyword>